<dbReference type="InterPro" id="IPR036318">
    <property type="entry name" value="FAD-bd_PCMH-like_sf"/>
</dbReference>
<keyword evidence="7" id="KW-1185">Reference proteome</keyword>
<name>A0A1I7NSE2_9HYPH</name>
<sequence>MRARTLSNDLIGRFAHIVGDANALTRAEDQAGYLTEWRDRYTGKTPVVLRPGSTEEVSRILALADAHSVAIVPQGGNTGLVGGQIPSSEGDEIVLSLGRLKAVRDVDAAGGTMIVEAGVTLHAAQIAANEAGRIFPLSLASEGSAQIGGVLATNAGGTAVLAYGNARSLTLGLEAVLADGRVWHGLRRLKKDNTGYDLRDLLIGSEGTLGIITAACLKLFPTPAERETAIVALQSPKHALRLFRMAEAEAGGSLTAFEFWAHRAQEFALNYVPGLRDPFTDAYPWYALIELSHGGTGARVSNTIERMLTNAHSKGLILDAAITRSLRQAEDFWRLRDAFSEAQKGAGGSIKHDISVPVARIPEFLERAAAVVEDICPGARPVPFGHFGDGNLHYNVSQPEGMDRAQYLALWDAMSDAIFALIAELDGSISAEHGIGQMKRDALVRHKSAVEIDMMRSIKRALDPKGILNPGKLL</sequence>
<dbReference type="Gene3D" id="3.30.70.2740">
    <property type="match status" value="1"/>
</dbReference>
<dbReference type="STRING" id="51670.SAMN04488557_3213"/>
<dbReference type="Gene3D" id="3.30.70.2190">
    <property type="match status" value="1"/>
</dbReference>
<dbReference type="GO" id="GO:0071949">
    <property type="term" value="F:FAD binding"/>
    <property type="evidence" value="ECO:0007669"/>
    <property type="project" value="InterPro"/>
</dbReference>
<dbReference type="InterPro" id="IPR016164">
    <property type="entry name" value="FAD-linked_Oxase-like_C"/>
</dbReference>
<evidence type="ECO:0000256" key="4">
    <source>
        <dbReference type="ARBA" id="ARBA00022827"/>
    </source>
</evidence>
<dbReference type="InterPro" id="IPR004113">
    <property type="entry name" value="FAD-bd_oxidored_4_C"/>
</dbReference>
<dbReference type="PROSITE" id="PS51387">
    <property type="entry name" value="FAD_PCMH"/>
    <property type="match status" value="1"/>
</dbReference>
<reference evidence="7" key="1">
    <citation type="submission" date="2016-10" db="EMBL/GenBank/DDBJ databases">
        <authorList>
            <person name="Varghese N."/>
            <person name="Submissions S."/>
        </authorList>
    </citation>
    <scope>NUCLEOTIDE SEQUENCE [LARGE SCALE GENOMIC DNA]</scope>
    <source>
        <strain evidence="7">DSM 1565</strain>
    </source>
</reference>
<dbReference type="Proteomes" id="UP000199423">
    <property type="component" value="Unassembled WGS sequence"/>
</dbReference>
<dbReference type="InterPro" id="IPR016167">
    <property type="entry name" value="FAD-bd_PCMH_sub1"/>
</dbReference>
<dbReference type="AlphaFoldDB" id="A0A1I7NSE2"/>
<evidence type="ECO:0000313" key="6">
    <source>
        <dbReference type="EMBL" id="SFV37535.1"/>
    </source>
</evidence>
<dbReference type="GO" id="GO:0022904">
    <property type="term" value="P:respiratory electron transport chain"/>
    <property type="evidence" value="ECO:0007669"/>
    <property type="project" value="TreeGrafter"/>
</dbReference>
<comment type="similarity">
    <text evidence="2">Belongs to the FAD-binding oxidoreductase/transferase type 4 family.</text>
</comment>
<dbReference type="InterPro" id="IPR016166">
    <property type="entry name" value="FAD-bd_PCMH"/>
</dbReference>
<dbReference type="SUPFAM" id="SSF56176">
    <property type="entry name" value="FAD-binding/transporter-associated domain-like"/>
    <property type="match status" value="1"/>
</dbReference>
<dbReference type="InterPro" id="IPR006094">
    <property type="entry name" value="Oxid_FAD_bind_N"/>
</dbReference>
<keyword evidence="3" id="KW-0285">Flavoprotein</keyword>
<dbReference type="SUPFAM" id="SSF55103">
    <property type="entry name" value="FAD-linked oxidases, C-terminal domain"/>
    <property type="match status" value="1"/>
</dbReference>
<evidence type="ECO:0000313" key="7">
    <source>
        <dbReference type="Proteomes" id="UP000199423"/>
    </source>
</evidence>
<dbReference type="Gene3D" id="1.10.45.10">
    <property type="entry name" value="Vanillyl-alcohol Oxidase, Chain A, domain 4"/>
    <property type="match status" value="1"/>
</dbReference>
<evidence type="ECO:0000256" key="1">
    <source>
        <dbReference type="ARBA" id="ARBA00001974"/>
    </source>
</evidence>
<organism evidence="6 7">
    <name type="scientific">Hyphomicrobium facile</name>
    <dbReference type="NCBI Taxonomy" id="51670"/>
    <lineage>
        <taxon>Bacteria</taxon>
        <taxon>Pseudomonadati</taxon>
        <taxon>Pseudomonadota</taxon>
        <taxon>Alphaproteobacteria</taxon>
        <taxon>Hyphomicrobiales</taxon>
        <taxon>Hyphomicrobiaceae</taxon>
        <taxon>Hyphomicrobium</taxon>
    </lineage>
</organism>
<dbReference type="FunFam" id="1.10.45.10:FF:000001">
    <property type="entry name" value="D-lactate dehydrogenase mitochondrial"/>
    <property type="match status" value="1"/>
</dbReference>
<comment type="cofactor">
    <cofactor evidence="1">
        <name>FAD</name>
        <dbReference type="ChEBI" id="CHEBI:57692"/>
    </cofactor>
</comment>
<dbReference type="InterPro" id="IPR051264">
    <property type="entry name" value="FAD-oxidored/transferase_4"/>
</dbReference>
<dbReference type="EMBL" id="FPCH01000003">
    <property type="protein sequence ID" value="SFV37535.1"/>
    <property type="molecule type" value="Genomic_DNA"/>
</dbReference>
<dbReference type="Pfam" id="PF02913">
    <property type="entry name" value="FAD-oxidase_C"/>
    <property type="match status" value="1"/>
</dbReference>
<dbReference type="InterPro" id="IPR016169">
    <property type="entry name" value="FAD-bd_PCMH_sub2"/>
</dbReference>
<accession>A0A1I7NSE2</accession>
<gene>
    <name evidence="6" type="ORF">SAMN04488557_3213</name>
</gene>
<evidence type="ECO:0000256" key="2">
    <source>
        <dbReference type="ARBA" id="ARBA00008000"/>
    </source>
</evidence>
<keyword evidence="4" id="KW-0274">FAD</keyword>
<evidence type="ECO:0000256" key="3">
    <source>
        <dbReference type="ARBA" id="ARBA00022630"/>
    </source>
</evidence>
<evidence type="ECO:0000259" key="5">
    <source>
        <dbReference type="PROSITE" id="PS51387"/>
    </source>
</evidence>
<dbReference type="Gene3D" id="3.30.43.10">
    <property type="entry name" value="Uridine Diphospho-n-acetylenolpyruvylglucosamine Reductase, domain 2"/>
    <property type="match status" value="1"/>
</dbReference>
<dbReference type="PANTHER" id="PTHR43716:SF2">
    <property type="entry name" value="BLL6224 PROTEIN"/>
    <property type="match status" value="1"/>
</dbReference>
<feature type="domain" description="FAD-binding PCMH-type" evidence="5">
    <location>
        <begin position="41"/>
        <end position="222"/>
    </location>
</feature>
<dbReference type="GO" id="GO:0003824">
    <property type="term" value="F:catalytic activity"/>
    <property type="evidence" value="ECO:0007669"/>
    <property type="project" value="InterPro"/>
</dbReference>
<proteinExistence type="inferred from homology"/>
<dbReference type="OrthoDB" id="9809290at2"/>
<dbReference type="InterPro" id="IPR016171">
    <property type="entry name" value="Vanillyl_alc_oxidase_C-sub2"/>
</dbReference>
<dbReference type="Pfam" id="PF01565">
    <property type="entry name" value="FAD_binding_4"/>
    <property type="match status" value="1"/>
</dbReference>
<dbReference type="PANTHER" id="PTHR43716">
    <property type="entry name" value="D-2-HYDROXYGLUTARATE DEHYDROGENASE, MITOCHONDRIAL"/>
    <property type="match status" value="1"/>
</dbReference>
<dbReference type="RefSeq" id="WP_092868721.1">
    <property type="nucleotide sequence ID" value="NZ_FPCH01000003.1"/>
</dbReference>
<dbReference type="Gene3D" id="3.30.465.10">
    <property type="match status" value="1"/>
</dbReference>
<protein>
    <submittedName>
        <fullName evidence="6">FAD/FMN-containing dehydrogenase</fullName>
    </submittedName>
</protein>